<organism evidence="2 3">
    <name type="scientific">Stenomitos frigidus AS-A4</name>
    <dbReference type="NCBI Taxonomy" id="2933935"/>
    <lineage>
        <taxon>Bacteria</taxon>
        <taxon>Bacillati</taxon>
        <taxon>Cyanobacteriota</taxon>
        <taxon>Cyanophyceae</taxon>
        <taxon>Leptolyngbyales</taxon>
        <taxon>Leptolyngbyaceae</taxon>
        <taxon>Stenomitos</taxon>
    </lineage>
</organism>
<evidence type="ECO:0000313" key="3">
    <source>
        <dbReference type="Proteomes" id="UP001476950"/>
    </source>
</evidence>
<accession>A0ABV0KR18</accession>
<sequence length="64" mass="6995">MPIFSCGNKSLLFTPWLPQLISVALISVRLTYKAAKMGFSERLMVKLTGAILMDVIMPNGGVHS</sequence>
<keyword evidence="1" id="KW-0472">Membrane</keyword>
<gene>
    <name evidence="2" type="ORF">NDI38_25080</name>
</gene>
<reference evidence="2 3" key="1">
    <citation type="submission" date="2022-04" db="EMBL/GenBank/DDBJ databases">
        <title>Positive selection, recombination, and allopatry shape intraspecific diversity of widespread and dominant cyanobacteria.</title>
        <authorList>
            <person name="Wei J."/>
            <person name="Shu W."/>
            <person name="Hu C."/>
        </authorList>
    </citation>
    <scope>NUCLEOTIDE SEQUENCE [LARGE SCALE GENOMIC DNA]</scope>
    <source>
        <strain evidence="2 3">AS-A4</strain>
    </source>
</reference>
<evidence type="ECO:0000313" key="2">
    <source>
        <dbReference type="EMBL" id="MEP1061677.1"/>
    </source>
</evidence>
<evidence type="ECO:0000256" key="1">
    <source>
        <dbReference type="SAM" id="Phobius"/>
    </source>
</evidence>
<keyword evidence="1" id="KW-0812">Transmembrane</keyword>
<comment type="caution">
    <text evidence="2">The sequence shown here is derived from an EMBL/GenBank/DDBJ whole genome shotgun (WGS) entry which is preliminary data.</text>
</comment>
<proteinExistence type="predicted"/>
<dbReference type="EMBL" id="JAMPLM010000041">
    <property type="protein sequence ID" value="MEP1061677.1"/>
    <property type="molecule type" value="Genomic_DNA"/>
</dbReference>
<name>A0ABV0KR18_9CYAN</name>
<feature type="transmembrane region" description="Helical" evidence="1">
    <location>
        <begin position="12"/>
        <end position="32"/>
    </location>
</feature>
<keyword evidence="3" id="KW-1185">Reference proteome</keyword>
<dbReference type="Proteomes" id="UP001476950">
    <property type="component" value="Unassembled WGS sequence"/>
</dbReference>
<keyword evidence="1" id="KW-1133">Transmembrane helix</keyword>
<protein>
    <submittedName>
        <fullName evidence="2">Uncharacterized protein</fullName>
    </submittedName>
</protein>
<dbReference type="RefSeq" id="WP_190450239.1">
    <property type="nucleotide sequence ID" value="NZ_JAMPLM010000041.1"/>
</dbReference>